<dbReference type="InterPro" id="IPR011990">
    <property type="entry name" value="TPR-like_helical_dom_sf"/>
</dbReference>
<dbReference type="AlphaFoldDB" id="A0A1F6A6N4"/>
<feature type="compositionally biased region" description="Acidic residues" evidence="2">
    <location>
        <begin position="235"/>
        <end position="249"/>
    </location>
</feature>
<dbReference type="SUPFAM" id="SSF48452">
    <property type="entry name" value="TPR-like"/>
    <property type="match status" value="1"/>
</dbReference>
<keyword evidence="1" id="KW-0802">TPR repeat</keyword>
<feature type="repeat" description="TPR" evidence="1">
    <location>
        <begin position="35"/>
        <end position="68"/>
    </location>
</feature>
<name>A0A1F6A6N4_9BACT</name>
<protein>
    <submittedName>
        <fullName evidence="3">Uncharacterized protein</fullName>
    </submittedName>
</protein>
<dbReference type="InterPro" id="IPR019734">
    <property type="entry name" value="TPR_rpt"/>
</dbReference>
<dbReference type="PROSITE" id="PS50005">
    <property type="entry name" value="TPR"/>
    <property type="match status" value="1"/>
</dbReference>
<evidence type="ECO:0000256" key="2">
    <source>
        <dbReference type="SAM" id="MobiDB-lite"/>
    </source>
</evidence>
<organism evidence="3 4">
    <name type="scientific">Candidatus Gottesmanbacteria bacterium RIFCSPHIGHO2_02_FULL_40_13</name>
    <dbReference type="NCBI Taxonomy" id="1798384"/>
    <lineage>
        <taxon>Bacteria</taxon>
        <taxon>Candidatus Gottesmaniibacteriota</taxon>
    </lineage>
</organism>
<accession>A0A1F6A6N4</accession>
<proteinExistence type="predicted"/>
<evidence type="ECO:0000256" key="1">
    <source>
        <dbReference type="PROSITE-ProRule" id="PRU00339"/>
    </source>
</evidence>
<gene>
    <name evidence="3" type="ORF">A3D03_06100</name>
</gene>
<reference evidence="3 4" key="1">
    <citation type="journal article" date="2016" name="Nat. Commun.">
        <title>Thousands of microbial genomes shed light on interconnected biogeochemical processes in an aquifer system.</title>
        <authorList>
            <person name="Anantharaman K."/>
            <person name="Brown C.T."/>
            <person name="Hug L.A."/>
            <person name="Sharon I."/>
            <person name="Castelle C.J."/>
            <person name="Probst A.J."/>
            <person name="Thomas B.C."/>
            <person name="Singh A."/>
            <person name="Wilkins M.J."/>
            <person name="Karaoz U."/>
            <person name="Brodie E.L."/>
            <person name="Williams K.H."/>
            <person name="Hubbard S.S."/>
            <person name="Banfield J.F."/>
        </authorList>
    </citation>
    <scope>NUCLEOTIDE SEQUENCE [LARGE SCALE GENOMIC DNA]</scope>
</reference>
<sequence>MPNLQQNAINCALTHDWKEAIENNKAILEVNSTDIDALKRLAYAYTKLSKIEKAKKIYRQILNLDKYNLIAQKNLEKIKSLPITFKENSAISIATNLISPGQFIEEPGKTKVVILTNCAPLSILSRLHIGDTVYLHPKKHTVEIRGFDKTYIGAIPDDISYRLLMFIKAGNEYDVCIKNIHSKGISVFIKEIKRGNKFLNQPTFMAVHEYYATSTPRMIRSLHKTDGGGNGSLDDQPDDDKSEPEESAE</sequence>
<dbReference type="SMART" id="SM00028">
    <property type="entry name" value="TPR"/>
    <property type="match status" value="1"/>
</dbReference>
<dbReference type="STRING" id="1798384.A3D03_06100"/>
<evidence type="ECO:0000313" key="3">
    <source>
        <dbReference type="EMBL" id="OGG20389.1"/>
    </source>
</evidence>
<feature type="region of interest" description="Disordered" evidence="2">
    <location>
        <begin position="221"/>
        <end position="249"/>
    </location>
</feature>
<evidence type="ECO:0000313" key="4">
    <source>
        <dbReference type="Proteomes" id="UP000177092"/>
    </source>
</evidence>
<dbReference type="Gene3D" id="1.25.40.10">
    <property type="entry name" value="Tetratricopeptide repeat domain"/>
    <property type="match status" value="1"/>
</dbReference>
<dbReference type="Proteomes" id="UP000177092">
    <property type="component" value="Unassembled WGS sequence"/>
</dbReference>
<dbReference type="EMBL" id="MFJN01000048">
    <property type="protein sequence ID" value="OGG20389.1"/>
    <property type="molecule type" value="Genomic_DNA"/>
</dbReference>
<comment type="caution">
    <text evidence="3">The sequence shown here is derived from an EMBL/GenBank/DDBJ whole genome shotgun (WGS) entry which is preliminary data.</text>
</comment>